<sequence>HGDWLDKACLEGVDGARPLQPSHFGRRASAGVYVSNLPLTEACNPELELETYDGVETDSLLSPSWELSILDPQAFCSPFFPLMLSTHIESQKLRQLLFVSS</sequence>
<name>A0ABS8VK29_DATST</name>
<dbReference type="EMBL" id="JACEIK010005187">
    <property type="protein sequence ID" value="MCE0480901.1"/>
    <property type="molecule type" value="Genomic_DNA"/>
</dbReference>
<gene>
    <name evidence="1" type="ORF">HAX54_038129</name>
</gene>
<comment type="caution">
    <text evidence="1">The sequence shown here is derived from an EMBL/GenBank/DDBJ whole genome shotgun (WGS) entry which is preliminary data.</text>
</comment>
<reference evidence="1 2" key="1">
    <citation type="journal article" date="2021" name="BMC Genomics">
        <title>Datura genome reveals duplications of psychoactive alkaloid biosynthetic genes and high mutation rate following tissue culture.</title>
        <authorList>
            <person name="Rajewski A."/>
            <person name="Carter-House D."/>
            <person name="Stajich J."/>
            <person name="Litt A."/>
        </authorList>
    </citation>
    <scope>NUCLEOTIDE SEQUENCE [LARGE SCALE GENOMIC DNA]</scope>
    <source>
        <strain evidence="1">AR-01</strain>
    </source>
</reference>
<protein>
    <submittedName>
        <fullName evidence="1">Uncharacterized protein</fullName>
    </submittedName>
</protein>
<evidence type="ECO:0000313" key="2">
    <source>
        <dbReference type="Proteomes" id="UP000823775"/>
    </source>
</evidence>
<accession>A0ABS8VK29</accession>
<keyword evidence="2" id="KW-1185">Reference proteome</keyword>
<dbReference type="Proteomes" id="UP000823775">
    <property type="component" value="Unassembled WGS sequence"/>
</dbReference>
<organism evidence="1 2">
    <name type="scientific">Datura stramonium</name>
    <name type="common">Jimsonweed</name>
    <name type="synonym">Common thornapple</name>
    <dbReference type="NCBI Taxonomy" id="4076"/>
    <lineage>
        <taxon>Eukaryota</taxon>
        <taxon>Viridiplantae</taxon>
        <taxon>Streptophyta</taxon>
        <taxon>Embryophyta</taxon>
        <taxon>Tracheophyta</taxon>
        <taxon>Spermatophyta</taxon>
        <taxon>Magnoliopsida</taxon>
        <taxon>eudicotyledons</taxon>
        <taxon>Gunneridae</taxon>
        <taxon>Pentapetalae</taxon>
        <taxon>asterids</taxon>
        <taxon>lamiids</taxon>
        <taxon>Solanales</taxon>
        <taxon>Solanaceae</taxon>
        <taxon>Solanoideae</taxon>
        <taxon>Datureae</taxon>
        <taxon>Datura</taxon>
    </lineage>
</organism>
<proteinExistence type="predicted"/>
<feature type="non-terminal residue" evidence="1">
    <location>
        <position position="1"/>
    </location>
</feature>
<evidence type="ECO:0000313" key="1">
    <source>
        <dbReference type="EMBL" id="MCE0480901.1"/>
    </source>
</evidence>